<organism evidence="2 3">
    <name type="scientific">Colletotrichum kahawae</name>
    <name type="common">Coffee berry disease fungus</name>
    <dbReference type="NCBI Taxonomy" id="34407"/>
    <lineage>
        <taxon>Eukaryota</taxon>
        <taxon>Fungi</taxon>
        <taxon>Dikarya</taxon>
        <taxon>Ascomycota</taxon>
        <taxon>Pezizomycotina</taxon>
        <taxon>Sordariomycetes</taxon>
        <taxon>Hypocreomycetidae</taxon>
        <taxon>Glomerellales</taxon>
        <taxon>Glomerellaceae</taxon>
        <taxon>Colletotrichum</taxon>
        <taxon>Colletotrichum gloeosporioides species complex</taxon>
    </lineage>
</organism>
<evidence type="ECO:0000313" key="3">
    <source>
        <dbReference type="Proteomes" id="UP001281614"/>
    </source>
</evidence>
<dbReference type="EMBL" id="VYYT01000215">
    <property type="protein sequence ID" value="KAK2755855.1"/>
    <property type="molecule type" value="Genomic_DNA"/>
</dbReference>
<sequence>MRLKRRAEKRLGNRELTGETRVEISCPPSFFSNQARIPVEPSPTSANFQLFQLPSRRPLVPSSNPRRVSERRTPLPAQPAQGQAEERLGRRLPFFEKHSPTACVAASEYLCLWTTADTGWLALTVATSRAVHGIEFQGSWVPSHSFSILSRF</sequence>
<dbReference type="AlphaFoldDB" id="A0AAD9YB67"/>
<keyword evidence="3" id="KW-1185">Reference proteome</keyword>
<dbReference type="Proteomes" id="UP001281614">
    <property type="component" value="Unassembled WGS sequence"/>
</dbReference>
<gene>
    <name evidence="2" type="ORF">CKAH01_17241</name>
</gene>
<reference evidence="2" key="1">
    <citation type="submission" date="2023-02" db="EMBL/GenBank/DDBJ databases">
        <title>Colletotrichum kahawae CIFC_Que2 genome sequencing and assembly.</title>
        <authorList>
            <person name="Baroncelli R."/>
        </authorList>
    </citation>
    <scope>NUCLEOTIDE SEQUENCE</scope>
    <source>
        <strain evidence="2">CIFC_Que2</strain>
    </source>
</reference>
<evidence type="ECO:0000313" key="2">
    <source>
        <dbReference type="EMBL" id="KAK2755855.1"/>
    </source>
</evidence>
<name>A0AAD9YB67_COLKA</name>
<evidence type="ECO:0000256" key="1">
    <source>
        <dbReference type="SAM" id="MobiDB-lite"/>
    </source>
</evidence>
<protein>
    <submittedName>
        <fullName evidence="2">Uncharacterized protein</fullName>
    </submittedName>
</protein>
<proteinExistence type="predicted"/>
<comment type="caution">
    <text evidence="2">The sequence shown here is derived from an EMBL/GenBank/DDBJ whole genome shotgun (WGS) entry which is preliminary data.</text>
</comment>
<accession>A0AAD9YB67</accession>
<feature type="region of interest" description="Disordered" evidence="1">
    <location>
        <begin position="55"/>
        <end position="86"/>
    </location>
</feature>